<feature type="domain" description="Mon2 C-terminal" evidence="5">
    <location>
        <begin position="877"/>
        <end position="1026"/>
    </location>
</feature>
<gene>
    <name evidence="7" type="ORF">METBISCDRAFT_27982</name>
</gene>
<dbReference type="Pfam" id="PF16213">
    <property type="entry name" value="DCB"/>
    <property type="match status" value="1"/>
</dbReference>
<dbReference type="Pfam" id="PF12783">
    <property type="entry name" value="Sec7-like_HUS"/>
    <property type="match status" value="1"/>
</dbReference>
<proteinExistence type="predicted"/>
<sequence>MATVAQLSADWATLAAECRRRDSAVRLCIEKAQQLAQKLAPQTPVSESTENHEIFTRPFFAALESSHERLMAVALLQTARLAAANAFSGAQIGKLLDALGNVDCAAHSMDMQLKVLQVLPPVMQNYGATCTCFLQVVRLLAQLSLSSVGVVANAASATLQQVFCTLFDQLKVHTRDPAAPCILVRPLPGEDALYSLDPLEHTCYATFADLCAAAGGKPLELFHGVAIAPAAALEDIESVLSLHSAMFFDQPELAALLRARAVPALLKVLRNTGAGAYALVVRALRIVGLLAARQLPNVEVETEIMLLYTNHIVLSTAPHPGPAPAAPAQNMAYPLWERVLVVEMYRGLFSNYSNVRALYETYDRLPHKKNVLCEVFAVLAAYVGGHHARVAPSARVYVPGADPAIPVVSRRNSTLAAPLIDHLDKTDPPASVPDFYMLGLVLGVVVDVCNGATDFVAGMSANVDSDTIESEVEFATLFNEAVFSELRALFDRFLRLSIDAELFHELMAALQRYAHAVGLLGLGSVRDQLLLLLARCVCAQGAEQRTAHAGQDAGGASEPATGHNPAPDPERPPALTLRTFHARQIVSLAALLKLAGSLGSTLGPLWKIVLLALQWVDYFINGPEDHSMYNSLRNAARVGHPTLLPRDLAELKAMRLDAYRSVLQYLEETVLELLSVADALVACPMRVEEAGLVLEPCAFNGGFYVKLVARVGECEFRAFDVGGSRVRRVVAAFFAAICADRAAAAPYRLLLATSYAQFVLGVTARGFKNGGDGERLAEHFLADLRALLDQLLALGEAPDHHAASCELRVRLAVLETLHDHINQYDTQYHAHWGEVFLILNSVFEPVDNTRADPRGDEQMRQLVVCAFETLKMVLDQFVALLAPRRVQPLIDTLVHFCQQDCDLNIVFAAISYFWPVSDSLRAHTSAGDAEPPVFRSVEELEQLLLTQAGEAASHYNMLHTYLLARLAGLARDRRTQVREGAAQTLFQILDVQAQQRPLWESVLHMVLPSLLECDDVRADASALQRKAAMASVALVLDNLVALYSRHMTQFERESHVTAQFWTHLLAYLLHMIRVRWCELSIRTFQAFLELLGALREAHPPPELATALYCFWADAPIEYDFVNVAYADALVAYLGALPALVPLLDHASVAAAVPKIVSNVNKCARYPVLKANQKDQTAPTALQQAAIESLLWVADASRLDDTDACVVQQLAHMIAYPVETRLRIEAKLAHSLGARVRIPSFVAVSQAAFDALVPRVTRIEATRVLFADARLHRVIKSLLFLVRTRAPGVPRTGADPLWVACNVVILDLLQRAIADCRVLTDASPSVWELVVDAVQANFGERLRADETHSVRMYKLLAQTVLPALLLSGTEHVARFTAILYAQSFLYDTTAEERALMGGEPGADAFDARAAFDALCAHDFSLCFGTTEPLWPRTNQRMRLMCVDELFRVCDDHTLVLVRIAFALRRFVADNRLLKLQPLPHVQQTEVLAVVRGLGAFQLSLDMAQRRELWRLVAACVPYAERIGGLGDLLQPLVQ</sequence>
<evidence type="ECO:0000313" key="7">
    <source>
        <dbReference type="EMBL" id="RKP29735.1"/>
    </source>
</evidence>
<dbReference type="SUPFAM" id="SSF48371">
    <property type="entry name" value="ARM repeat"/>
    <property type="match status" value="1"/>
</dbReference>
<name>A0A4P9ZAC6_9ASCO</name>
<dbReference type="GO" id="GO:0005794">
    <property type="term" value="C:Golgi apparatus"/>
    <property type="evidence" value="ECO:0007669"/>
    <property type="project" value="UniProtKB-ARBA"/>
</dbReference>
<dbReference type="InterPro" id="IPR032817">
    <property type="entry name" value="Mon2_C"/>
</dbReference>
<dbReference type="OrthoDB" id="294853at2759"/>
<dbReference type="GO" id="GO:0015031">
    <property type="term" value="P:protein transport"/>
    <property type="evidence" value="ECO:0007669"/>
    <property type="project" value="UniProtKB-KW"/>
</dbReference>
<feature type="domain" description="Mon2/Sec7/BIG1-like dimerisation and cyclophilin-binding" evidence="6">
    <location>
        <begin position="4"/>
        <end position="171"/>
    </location>
</feature>
<evidence type="ECO:0000259" key="4">
    <source>
        <dbReference type="Pfam" id="PF12783"/>
    </source>
</evidence>
<evidence type="ECO:0000313" key="8">
    <source>
        <dbReference type="Proteomes" id="UP000268321"/>
    </source>
</evidence>
<evidence type="ECO:0000256" key="1">
    <source>
        <dbReference type="ARBA" id="ARBA00022448"/>
    </source>
</evidence>
<dbReference type="InterPro" id="IPR032629">
    <property type="entry name" value="DCB_dom"/>
</dbReference>
<accession>A0A4P9ZAC6</accession>
<protein>
    <submittedName>
        <fullName evidence="7">Uncharacterized protein</fullName>
    </submittedName>
</protein>
<dbReference type="InterPro" id="IPR016024">
    <property type="entry name" value="ARM-type_fold"/>
</dbReference>
<evidence type="ECO:0000256" key="2">
    <source>
        <dbReference type="ARBA" id="ARBA00022927"/>
    </source>
</evidence>
<dbReference type="Proteomes" id="UP000268321">
    <property type="component" value="Unassembled WGS sequence"/>
</dbReference>
<keyword evidence="2" id="KW-0653">Protein transport</keyword>
<evidence type="ECO:0000259" key="5">
    <source>
        <dbReference type="Pfam" id="PF16206"/>
    </source>
</evidence>
<dbReference type="InterPro" id="IPR032691">
    <property type="entry name" value="Mon2/Sec7/BIG1-like_HUS"/>
</dbReference>
<organism evidence="7 8">
    <name type="scientific">Metschnikowia bicuspidata</name>
    <dbReference type="NCBI Taxonomy" id="27322"/>
    <lineage>
        <taxon>Eukaryota</taxon>
        <taxon>Fungi</taxon>
        <taxon>Dikarya</taxon>
        <taxon>Ascomycota</taxon>
        <taxon>Saccharomycotina</taxon>
        <taxon>Pichiomycetes</taxon>
        <taxon>Metschnikowiaceae</taxon>
        <taxon>Metschnikowia</taxon>
    </lineage>
</organism>
<dbReference type="Pfam" id="PF16206">
    <property type="entry name" value="Mon2_C"/>
    <property type="match status" value="1"/>
</dbReference>
<reference evidence="8" key="1">
    <citation type="journal article" date="2018" name="Nat. Microbiol.">
        <title>Leveraging single-cell genomics to expand the fungal tree of life.</title>
        <authorList>
            <person name="Ahrendt S.R."/>
            <person name="Quandt C.A."/>
            <person name="Ciobanu D."/>
            <person name="Clum A."/>
            <person name="Salamov A."/>
            <person name="Andreopoulos B."/>
            <person name="Cheng J.F."/>
            <person name="Woyke T."/>
            <person name="Pelin A."/>
            <person name="Henrissat B."/>
            <person name="Reynolds N.K."/>
            <person name="Benny G.L."/>
            <person name="Smith M.E."/>
            <person name="James T.Y."/>
            <person name="Grigoriev I.V."/>
        </authorList>
    </citation>
    <scope>NUCLEOTIDE SEQUENCE [LARGE SCALE GENOMIC DNA]</scope>
    <source>
        <strain evidence="8">Baker2002</strain>
    </source>
</reference>
<evidence type="ECO:0000256" key="3">
    <source>
        <dbReference type="SAM" id="MobiDB-lite"/>
    </source>
</evidence>
<feature type="domain" description="Mon2/Sec7/BIG1-like HUS" evidence="4">
    <location>
        <begin position="203"/>
        <end position="371"/>
    </location>
</feature>
<keyword evidence="1" id="KW-0813">Transport</keyword>
<feature type="region of interest" description="Disordered" evidence="3">
    <location>
        <begin position="548"/>
        <end position="574"/>
    </location>
</feature>
<dbReference type="EMBL" id="ML004476">
    <property type="protein sequence ID" value="RKP29735.1"/>
    <property type="molecule type" value="Genomic_DNA"/>
</dbReference>
<evidence type="ECO:0000259" key="6">
    <source>
        <dbReference type="Pfam" id="PF16213"/>
    </source>
</evidence>
<keyword evidence="8" id="KW-1185">Reference proteome</keyword>